<gene>
    <name evidence="2" type="ORF">ACFQ4C_24480</name>
</gene>
<protein>
    <submittedName>
        <fullName evidence="2">DUF2905 domain-containing protein</fullName>
    </submittedName>
</protein>
<dbReference type="InterPro" id="IPR021320">
    <property type="entry name" value="DUF2905"/>
</dbReference>
<dbReference type="PANTHER" id="PTHR36443:SF1">
    <property type="entry name" value="BSR5223 PROTEIN"/>
    <property type="match status" value="1"/>
</dbReference>
<keyword evidence="1" id="KW-0472">Membrane</keyword>
<keyword evidence="1" id="KW-0812">Transmembrane</keyword>
<name>A0ABW3QJ34_9BACT</name>
<dbReference type="RefSeq" id="WP_265988872.1">
    <property type="nucleotide sequence ID" value="NZ_CP110973.1"/>
</dbReference>
<evidence type="ECO:0000313" key="2">
    <source>
        <dbReference type="EMBL" id="MFD1144306.1"/>
    </source>
</evidence>
<dbReference type="Proteomes" id="UP001597116">
    <property type="component" value="Unassembled WGS sequence"/>
</dbReference>
<keyword evidence="1" id="KW-1133">Transmembrane helix</keyword>
<keyword evidence="3" id="KW-1185">Reference proteome</keyword>
<evidence type="ECO:0000256" key="1">
    <source>
        <dbReference type="SAM" id="Phobius"/>
    </source>
</evidence>
<dbReference type="PANTHER" id="PTHR36443">
    <property type="entry name" value="BSR5223 PROTEIN"/>
    <property type="match status" value="1"/>
</dbReference>
<organism evidence="2 3">
    <name type="scientific">Larkinella insperata</name>
    <dbReference type="NCBI Taxonomy" id="332158"/>
    <lineage>
        <taxon>Bacteria</taxon>
        <taxon>Pseudomonadati</taxon>
        <taxon>Bacteroidota</taxon>
        <taxon>Cytophagia</taxon>
        <taxon>Cytophagales</taxon>
        <taxon>Spirosomataceae</taxon>
        <taxon>Larkinella</taxon>
    </lineage>
</organism>
<feature type="transmembrane region" description="Helical" evidence="1">
    <location>
        <begin position="47"/>
        <end position="70"/>
    </location>
</feature>
<dbReference type="Pfam" id="PF11146">
    <property type="entry name" value="DUF2905"/>
    <property type="match status" value="1"/>
</dbReference>
<reference evidence="3" key="1">
    <citation type="journal article" date="2019" name="Int. J. Syst. Evol. Microbiol.">
        <title>The Global Catalogue of Microorganisms (GCM) 10K type strain sequencing project: providing services to taxonomists for standard genome sequencing and annotation.</title>
        <authorList>
            <consortium name="The Broad Institute Genomics Platform"/>
            <consortium name="The Broad Institute Genome Sequencing Center for Infectious Disease"/>
            <person name="Wu L."/>
            <person name="Ma J."/>
        </authorList>
    </citation>
    <scope>NUCLEOTIDE SEQUENCE [LARGE SCALE GENOMIC DNA]</scope>
    <source>
        <strain evidence="3">CCUG 55608</strain>
    </source>
</reference>
<comment type="caution">
    <text evidence="2">The sequence shown here is derived from an EMBL/GenBank/DDBJ whole genome shotgun (WGS) entry which is preliminary data.</text>
</comment>
<proteinExistence type="predicted"/>
<evidence type="ECO:0000313" key="3">
    <source>
        <dbReference type="Proteomes" id="UP001597116"/>
    </source>
</evidence>
<dbReference type="EMBL" id="JBHTLP010000021">
    <property type="protein sequence ID" value="MFD1144306.1"/>
    <property type="molecule type" value="Genomic_DNA"/>
</dbReference>
<sequence length="75" mass="8273">MNPGVGKYLIGIGILVFLAGLVIYFFGDKLNWLGRLPGDIRIEGKNGGFYFPIVTCIVVSILLNLIVVLIRKFFG</sequence>
<accession>A0ABW3QJ34</accession>
<feature type="transmembrane region" description="Helical" evidence="1">
    <location>
        <begin position="7"/>
        <end position="27"/>
    </location>
</feature>